<dbReference type="InterPro" id="IPR019787">
    <property type="entry name" value="Znf_PHD-finger"/>
</dbReference>
<feature type="compositionally biased region" description="Acidic residues" evidence="6">
    <location>
        <begin position="237"/>
        <end position="248"/>
    </location>
</feature>
<evidence type="ECO:0000313" key="9">
    <source>
        <dbReference type="Proteomes" id="UP000297245"/>
    </source>
</evidence>
<dbReference type="SMART" id="SM00249">
    <property type="entry name" value="PHD"/>
    <property type="match status" value="1"/>
</dbReference>
<keyword evidence="4" id="KW-0156">Chromatin regulator</keyword>
<keyword evidence="3" id="KW-0862">Zinc</keyword>
<feature type="region of interest" description="Disordered" evidence="6">
    <location>
        <begin position="595"/>
        <end position="628"/>
    </location>
</feature>
<feature type="compositionally biased region" description="Low complexity" evidence="6">
    <location>
        <begin position="788"/>
        <end position="809"/>
    </location>
</feature>
<evidence type="ECO:0000256" key="6">
    <source>
        <dbReference type="SAM" id="MobiDB-lite"/>
    </source>
</evidence>
<feature type="compositionally biased region" description="Acidic residues" evidence="6">
    <location>
        <begin position="965"/>
        <end position="984"/>
    </location>
</feature>
<feature type="compositionally biased region" description="Basic and acidic residues" evidence="6">
    <location>
        <begin position="598"/>
        <end position="612"/>
    </location>
</feature>
<dbReference type="CDD" id="cd15550">
    <property type="entry name" value="PHD_MLL5"/>
    <property type="match status" value="1"/>
</dbReference>
<dbReference type="OrthoDB" id="79252at2759"/>
<keyword evidence="9" id="KW-1185">Reference proteome</keyword>
<evidence type="ECO:0000256" key="4">
    <source>
        <dbReference type="ARBA" id="ARBA00022853"/>
    </source>
</evidence>
<feature type="domain" description="PHD-type" evidence="7">
    <location>
        <begin position="254"/>
        <end position="305"/>
    </location>
</feature>
<keyword evidence="1" id="KW-0479">Metal-binding</keyword>
<dbReference type="EMBL" id="ML179038">
    <property type="protein sequence ID" value="THV07317.1"/>
    <property type="molecule type" value="Genomic_DNA"/>
</dbReference>
<evidence type="ECO:0000259" key="7">
    <source>
        <dbReference type="PROSITE" id="PS50016"/>
    </source>
</evidence>
<evidence type="ECO:0000256" key="1">
    <source>
        <dbReference type="ARBA" id="ARBA00022723"/>
    </source>
</evidence>
<dbReference type="PROSITE" id="PS50016">
    <property type="entry name" value="ZF_PHD_2"/>
    <property type="match status" value="1"/>
</dbReference>
<feature type="compositionally biased region" description="Pro residues" evidence="6">
    <location>
        <begin position="752"/>
        <end position="763"/>
    </location>
</feature>
<feature type="region of interest" description="Disordered" evidence="6">
    <location>
        <begin position="955"/>
        <end position="1326"/>
    </location>
</feature>
<dbReference type="PANTHER" id="PTHR46462:SF3">
    <property type="entry name" value="UPSET, ISOFORM A"/>
    <property type="match status" value="1"/>
</dbReference>
<feature type="compositionally biased region" description="Basic and acidic residues" evidence="6">
    <location>
        <begin position="1279"/>
        <end position="1299"/>
    </location>
</feature>
<feature type="compositionally biased region" description="Pro residues" evidence="6">
    <location>
        <begin position="1203"/>
        <end position="1212"/>
    </location>
</feature>
<feature type="compositionally biased region" description="Basic and acidic residues" evidence="6">
    <location>
        <begin position="199"/>
        <end position="211"/>
    </location>
</feature>
<dbReference type="GO" id="GO:0008270">
    <property type="term" value="F:zinc ion binding"/>
    <property type="evidence" value="ECO:0007669"/>
    <property type="project" value="UniProtKB-KW"/>
</dbReference>
<feature type="compositionally biased region" description="Basic and acidic residues" evidence="6">
    <location>
        <begin position="1068"/>
        <end position="1087"/>
    </location>
</feature>
<evidence type="ECO:0000313" key="8">
    <source>
        <dbReference type="EMBL" id="THV07317.1"/>
    </source>
</evidence>
<dbReference type="InterPro" id="IPR011011">
    <property type="entry name" value="Znf_FYVE_PHD"/>
</dbReference>
<feature type="compositionally biased region" description="Gly residues" evidence="6">
    <location>
        <begin position="143"/>
        <end position="155"/>
    </location>
</feature>
<dbReference type="SUPFAM" id="SSF57903">
    <property type="entry name" value="FYVE/PHD zinc finger"/>
    <property type="match status" value="1"/>
</dbReference>
<feature type="compositionally biased region" description="Basic and acidic residues" evidence="6">
    <location>
        <begin position="810"/>
        <end position="835"/>
    </location>
</feature>
<feature type="compositionally biased region" description="Polar residues" evidence="6">
    <location>
        <begin position="177"/>
        <end position="188"/>
    </location>
</feature>
<reference evidence="8 9" key="1">
    <citation type="journal article" date="2019" name="Nat. Ecol. Evol.">
        <title>Megaphylogeny resolves global patterns of mushroom evolution.</title>
        <authorList>
            <person name="Varga T."/>
            <person name="Krizsan K."/>
            <person name="Foldi C."/>
            <person name="Dima B."/>
            <person name="Sanchez-Garcia M."/>
            <person name="Sanchez-Ramirez S."/>
            <person name="Szollosi G.J."/>
            <person name="Szarkandi J.G."/>
            <person name="Papp V."/>
            <person name="Albert L."/>
            <person name="Andreopoulos W."/>
            <person name="Angelini C."/>
            <person name="Antonin V."/>
            <person name="Barry K.W."/>
            <person name="Bougher N.L."/>
            <person name="Buchanan P."/>
            <person name="Buyck B."/>
            <person name="Bense V."/>
            <person name="Catcheside P."/>
            <person name="Chovatia M."/>
            <person name="Cooper J."/>
            <person name="Damon W."/>
            <person name="Desjardin D."/>
            <person name="Finy P."/>
            <person name="Geml J."/>
            <person name="Haridas S."/>
            <person name="Hughes K."/>
            <person name="Justo A."/>
            <person name="Karasinski D."/>
            <person name="Kautmanova I."/>
            <person name="Kiss B."/>
            <person name="Kocsube S."/>
            <person name="Kotiranta H."/>
            <person name="LaButti K.M."/>
            <person name="Lechner B.E."/>
            <person name="Liimatainen K."/>
            <person name="Lipzen A."/>
            <person name="Lukacs Z."/>
            <person name="Mihaltcheva S."/>
            <person name="Morgado L.N."/>
            <person name="Niskanen T."/>
            <person name="Noordeloos M.E."/>
            <person name="Ohm R.A."/>
            <person name="Ortiz-Santana B."/>
            <person name="Ovrebo C."/>
            <person name="Racz N."/>
            <person name="Riley R."/>
            <person name="Savchenko A."/>
            <person name="Shiryaev A."/>
            <person name="Soop K."/>
            <person name="Spirin V."/>
            <person name="Szebenyi C."/>
            <person name="Tomsovsky M."/>
            <person name="Tulloss R.E."/>
            <person name="Uehling J."/>
            <person name="Grigoriev I.V."/>
            <person name="Vagvolgyi C."/>
            <person name="Papp T."/>
            <person name="Martin F.M."/>
            <person name="Miettinen O."/>
            <person name="Hibbett D.S."/>
            <person name="Nagy L.G."/>
        </authorList>
    </citation>
    <scope>NUCLEOTIDE SEQUENCE [LARGE SCALE GENOMIC DNA]</scope>
    <source>
        <strain evidence="8 9">CBS 962.96</strain>
    </source>
</reference>
<protein>
    <recommendedName>
        <fullName evidence="7">PHD-type domain-containing protein</fullName>
    </recommendedName>
</protein>
<dbReference type="InterPro" id="IPR001965">
    <property type="entry name" value="Znf_PHD"/>
</dbReference>
<dbReference type="Gene3D" id="3.30.40.10">
    <property type="entry name" value="Zinc/RING finger domain, C3HC4 (zinc finger)"/>
    <property type="match status" value="1"/>
</dbReference>
<sequence>MSTNDYDYDDDVRQKAALGLLRLSPTNLHSPSTPLSFSGTSLSPGSLSGAVPGLLGHNFSPSGSGSAAPRKRTPTMSSNNSVAGAVSTLQAAVGLGRVLEGESYVGQPTSPVIPLKRKHPSNTNEAHQLPQASSQVQGRRRGAGSGNSRGTSGRGRGGRAASSSAGGAGIRHAASEGPQSAGPSTSTRFDPVAHAGGRRSIDPDAVSREIDSFSTHAATPDRDQDMSITSTNAQNDPDADPNADSDVDPESAEAIRCICGFANDDGWSIGCDGCGRWCHGVCFGIDEKDKENLPERWECWVCNPTLEVDREKAVRSQKARLGLGKSSGDGEGDADKVNSRRRASPGVERKQRKSSAGTGTIENGHKRRRRSSIITSPVDRLSALPSNHQVDHPAHSHSNKGATPPSGPPNGTSPANTALGEDTIVDIDEPWNLAYNDIAHDIVPQKETRDKLRRQAAQWRGVTAISPVVDSQIPDTPTQPDYSQQQPYLATGQQYPPASSPVTVRPLNQILDPGQPIPTNLPPHLLRPPTIITSSATYLADPLNAYAHLGLPKPYVHLIGPPLDVALDARIAGGKGRWARSGCRPNAVLRPVVCDGVSSDKKNPKNAKEDKRHAKGSNGEGDSGTDNEADSQTLAFGIFALRDLKANEEVVLGWEWDDGNVVHQLPALLNEEGFFPPTDLHFRLQMSNILHTLSSTFTACACGAHVRDCAIRRMAEFVERGERLEQEEEAKQVKEPVDVERRRRTEKDALHPPSPWTPGPGLPITPFSAAPTPRLPWDAFSVPPRPSSVPQTTSMPTSTPTTSTSSFTLPHERRLNASPDSDKEIPSSSIPRREQASSVDLGPLVGTSRGFKTRERVPGSGGFSGVEMVPSPRPNGSEPGPSSLRVNTQLDGSRPNNSNERQLPSFLVSPASPIPKHGRSVILHGHNGGQPLQFGESPLPRLGYGMKKKISFWGDSKGKSRAVDFEEPEVDVDVVEDEDVDMDAVDGNGDPRRSMTSHPRTRKTVARNKAKEKDKARSLSPTSLSTSLHPPDPGTSGHKAEDVLEESMPPKMRKRRIHKEVEALMAKDGSKAKVGNDSKREKQDCEVVNKATSTDKAIDTSASNNRTASGINSSETFKKCSGTTAAVQPGVSPSTPFARLSLLSPAMGATSSSKPALSPPQLTSNTPEASCSRSCPEEPPSSVLPVTDSSDTLPLTPKVMAPHPRPITPPPIKTSSSFLARVLNSPQHSWAPFSWGKSPISGESNEDSNQEFQPKQRDDRSGTEATQSQDEDAVTTEPITKEIKQEALEGVEKQSHSTDGEDTVMDGVEQDELLPTPSPPPEPSSTVQVNINSIFRSVLSSAVSPSCHNTG</sequence>
<dbReference type="GO" id="GO:0034967">
    <property type="term" value="C:Set3 complex"/>
    <property type="evidence" value="ECO:0007669"/>
    <property type="project" value="TreeGrafter"/>
</dbReference>
<dbReference type="InterPro" id="IPR013083">
    <property type="entry name" value="Znf_RING/FYVE/PHD"/>
</dbReference>
<proteinExistence type="predicted"/>
<feature type="compositionally biased region" description="Polar residues" evidence="6">
    <location>
        <begin position="121"/>
        <end position="137"/>
    </location>
</feature>
<feature type="compositionally biased region" description="Polar residues" evidence="6">
    <location>
        <begin position="1149"/>
        <end position="1166"/>
    </location>
</feature>
<gene>
    <name evidence="8" type="ORF">K435DRAFT_330200</name>
</gene>
<evidence type="ECO:0000256" key="5">
    <source>
        <dbReference type="PROSITE-ProRule" id="PRU00146"/>
    </source>
</evidence>
<evidence type="ECO:0000256" key="2">
    <source>
        <dbReference type="ARBA" id="ARBA00022771"/>
    </source>
</evidence>
<feature type="region of interest" description="Disordered" evidence="6">
    <location>
        <begin position="722"/>
        <end position="936"/>
    </location>
</feature>
<feature type="compositionally biased region" description="Polar residues" evidence="6">
    <location>
        <begin position="884"/>
        <end position="902"/>
    </location>
</feature>
<dbReference type="GO" id="GO:0006355">
    <property type="term" value="P:regulation of DNA-templated transcription"/>
    <property type="evidence" value="ECO:0007669"/>
    <property type="project" value="TreeGrafter"/>
</dbReference>
<feature type="compositionally biased region" description="Acidic residues" evidence="6">
    <location>
        <begin position="1300"/>
        <end position="1312"/>
    </location>
</feature>
<feature type="compositionally biased region" description="Low complexity" evidence="6">
    <location>
        <begin position="1018"/>
        <end position="1029"/>
    </location>
</feature>
<dbReference type="Gene3D" id="2.170.270.10">
    <property type="entry name" value="SET domain"/>
    <property type="match status" value="1"/>
</dbReference>
<feature type="region of interest" description="Disordered" evidence="6">
    <location>
        <begin position="23"/>
        <end position="82"/>
    </location>
</feature>
<feature type="region of interest" description="Disordered" evidence="6">
    <location>
        <begin position="104"/>
        <end position="248"/>
    </location>
</feature>
<feature type="compositionally biased region" description="Basic and acidic residues" evidence="6">
    <location>
        <begin position="722"/>
        <end position="750"/>
    </location>
</feature>
<dbReference type="GO" id="GO:0006325">
    <property type="term" value="P:chromatin organization"/>
    <property type="evidence" value="ECO:0007669"/>
    <property type="project" value="UniProtKB-KW"/>
</dbReference>
<evidence type="ECO:0000256" key="3">
    <source>
        <dbReference type="ARBA" id="ARBA00022833"/>
    </source>
</evidence>
<feature type="compositionally biased region" description="Low complexity" evidence="6">
    <location>
        <begin position="30"/>
        <end position="49"/>
    </location>
</feature>
<dbReference type="PANTHER" id="PTHR46462">
    <property type="entry name" value="UPSET, ISOFORM A"/>
    <property type="match status" value="1"/>
</dbReference>
<keyword evidence="2 5" id="KW-0863">Zinc-finger</keyword>
<feature type="compositionally biased region" description="Polar residues" evidence="6">
    <location>
        <begin position="1213"/>
        <end position="1228"/>
    </location>
</feature>
<name>A0A4S8MVK6_DENBC</name>
<dbReference type="GO" id="GO:0070210">
    <property type="term" value="C:Rpd3L-Expanded complex"/>
    <property type="evidence" value="ECO:0007669"/>
    <property type="project" value="TreeGrafter"/>
</dbReference>
<dbReference type="Proteomes" id="UP000297245">
    <property type="component" value="Unassembled WGS sequence"/>
</dbReference>
<feature type="region of interest" description="Disordered" evidence="6">
    <location>
        <begin position="311"/>
        <end position="418"/>
    </location>
</feature>
<organism evidence="8 9">
    <name type="scientific">Dendrothele bispora (strain CBS 962.96)</name>
    <dbReference type="NCBI Taxonomy" id="1314807"/>
    <lineage>
        <taxon>Eukaryota</taxon>
        <taxon>Fungi</taxon>
        <taxon>Dikarya</taxon>
        <taxon>Basidiomycota</taxon>
        <taxon>Agaricomycotina</taxon>
        <taxon>Agaricomycetes</taxon>
        <taxon>Agaricomycetidae</taxon>
        <taxon>Agaricales</taxon>
        <taxon>Agaricales incertae sedis</taxon>
        <taxon>Dendrothele</taxon>
    </lineage>
</organism>
<accession>A0A4S8MVK6</accession>
<dbReference type="Pfam" id="PF20826">
    <property type="entry name" value="PHD_5"/>
    <property type="match status" value="1"/>
</dbReference>
<feature type="compositionally biased region" description="Polar residues" evidence="6">
    <location>
        <begin position="1090"/>
        <end position="1135"/>
    </location>
</feature>
<feature type="compositionally biased region" description="Basic residues" evidence="6">
    <location>
        <begin position="999"/>
        <end position="1008"/>
    </location>
</feature>
<dbReference type="InterPro" id="IPR046341">
    <property type="entry name" value="SET_dom_sf"/>
</dbReference>